<dbReference type="PANTHER" id="PTHR43236">
    <property type="entry name" value="ANTITOXIN HIGA1"/>
    <property type="match status" value="1"/>
</dbReference>
<reference evidence="2 3" key="1">
    <citation type="submission" date="2024-10" db="EMBL/GenBank/DDBJ databases">
        <title>Paracoccus drimophilus sp. nov., a novel bacterium from corn roots in Hunan.</title>
        <authorList>
            <person name="Li X."/>
        </authorList>
    </citation>
    <scope>NUCLEOTIDE SEQUENCE [LARGE SCALE GENOMIC DNA]</scope>
    <source>
        <strain evidence="2 3">NGMCC 1.201697</strain>
    </source>
</reference>
<dbReference type="Proteomes" id="UP001609376">
    <property type="component" value="Unassembled WGS sequence"/>
</dbReference>
<organism evidence="2 3">
    <name type="scientific">Paracoccus broussonetiae subsp. drimophilus</name>
    <dbReference type="NCBI Taxonomy" id="3373869"/>
    <lineage>
        <taxon>Bacteria</taxon>
        <taxon>Pseudomonadati</taxon>
        <taxon>Pseudomonadota</taxon>
        <taxon>Alphaproteobacteria</taxon>
        <taxon>Rhodobacterales</taxon>
        <taxon>Paracoccaceae</taxon>
        <taxon>Paracoccus</taxon>
        <taxon>Paracoccus broussonetiae</taxon>
    </lineage>
</organism>
<evidence type="ECO:0000259" key="1">
    <source>
        <dbReference type="PROSITE" id="PS50943"/>
    </source>
</evidence>
<dbReference type="PROSITE" id="PS50943">
    <property type="entry name" value="HTH_CROC1"/>
    <property type="match status" value="1"/>
</dbReference>
<gene>
    <name evidence="2" type="ORF">ACHFJ0_22025</name>
</gene>
<comment type="caution">
    <text evidence="2">The sequence shown here is derived from an EMBL/GenBank/DDBJ whole genome shotgun (WGS) entry which is preliminary data.</text>
</comment>
<feature type="domain" description="HTH cro/C1-type" evidence="1">
    <location>
        <begin position="15"/>
        <end position="69"/>
    </location>
</feature>
<dbReference type="InterPro" id="IPR010982">
    <property type="entry name" value="Lambda_DNA-bd_dom_sf"/>
</dbReference>
<dbReference type="CDD" id="cd00093">
    <property type="entry name" value="HTH_XRE"/>
    <property type="match status" value="1"/>
</dbReference>
<dbReference type="SUPFAM" id="SSF47413">
    <property type="entry name" value="lambda repressor-like DNA-binding domains"/>
    <property type="match status" value="1"/>
</dbReference>
<proteinExistence type="predicted"/>
<dbReference type="PANTHER" id="PTHR43236:SF1">
    <property type="entry name" value="BLL7220 PROTEIN"/>
    <property type="match status" value="1"/>
</dbReference>
<dbReference type="Pfam" id="PF01381">
    <property type="entry name" value="HTH_3"/>
    <property type="match status" value="1"/>
</dbReference>
<evidence type="ECO:0000313" key="3">
    <source>
        <dbReference type="Proteomes" id="UP001609376"/>
    </source>
</evidence>
<dbReference type="RefSeq" id="WP_395135943.1">
    <property type="nucleotide sequence ID" value="NZ_JBIMPR010000027.1"/>
</dbReference>
<sequence>MSTSQEGDGIFAARLRAAREQRGLNQTELAKRSGLQPAAIGHFEADRRKPSFANIRALAKALDVSSDFLLGRVASLQGATTAFRNEESLTADDRDTIQMMINTLAKRRHGDSA</sequence>
<accession>A0ABW7LRH6</accession>
<dbReference type="InterPro" id="IPR052345">
    <property type="entry name" value="Rad_response_metalloprotease"/>
</dbReference>
<evidence type="ECO:0000313" key="2">
    <source>
        <dbReference type="EMBL" id="MFH5776931.1"/>
    </source>
</evidence>
<dbReference type="EMBL" id="JBIMPR010000027">
    <property type="protein sequence ID" value="MFH5776931.1"/>
    <property type="molecule type" value="Genomic_DNA"/>
</dbReference>
<dbReference type="Gene3D" id="1.10.260.40">
    <property type="entry name" value="lambda repressor-like DNA-binding domains"/>
    <property type="match status" value="1"/>
</dbReference>
<dbReference type="SMART" id="SM00530">
    <property type="entry name" value="HTH_XRE"/>
    <property type="match status" value="1"/>
</dbReference>
<protein>
    <submittedName>
        <fullName evidence="2">Helix-turn-helix domain-containing protein</fullName>
    </submittedName>
</protein>
<dbReference type="InterPro" id="IPR001387">
    <property type="entry name" value="Cro/C1-type_HTH"/>
</dbReference>
<keyword evidence="3" id="KW-1185">Reference proteome</keyword>
<name>A0ABW7LRH6_9RHOB</name>